<dbReference type="SUPFAM" id="SSF53067">
    <property type="entry name" value="Actin-like ATPase domain"/>
    <property type="match status" value="2"/>
</dbReference>
<dbReference type="GeneID" id="77848171"/>
<reference evidence="2 3" key="1">
    <citation type="submission" date="2012-08" db="EMBL/GenBank/DDBJ databases">
        <title>The Genome Sequence of Barnesiella intestinihominis YIT 11860.</title>
        <authorList>
            <consortium name="The Broad Institute Genome Sequencing Platform"/>
            <person name="Earl A."/>
            <person name="Ward D."/>
            <person name="Feldgarden M."/>
            <person name="Gevers D."/>
            <person name="Morotomi M."/>
            <person name="Walker B."/>
            <person name="Young S.K."/>
            <person name="Zeng Q."/>
            <person name="Gargeya S."/>
            <person name="Fitzgerald M."/>
            <person name="Haas B."/>
            <person name="Abouelleil A."/>
            <person name="Alvarado L."/>
            <person name="Arachchi H.M."/>
            <person name="Berlin A.M."/>
            <person name="Chapman S.B."/>
            <person name="Goldberg J."/>
            <person name="Griggs A."/>
            <person name="Gujja S."/>
            <person name="Hansen M."/>
            <person name="Howarth C."/>
            <person name="Imamovic A."/>
            <person name="Larimer J."/>
            <person name="McCowen C."/>
            <person name="Montmayeur A."/>
            <person name="Murphy C."/>
            <person name="Neiman D."/>
            <person name="Pearson M."/>
            <person name="Priest M."/>
            <person name="Roberts A."/>
            <person name="Saif S."/>
            <person name="Shea T."/>
            <person name="Sisk P."/>
            <person name="Sykes S."/>
            <person name="Wortman J."/>
            <person name="Nusbaum C."/>
            <person name="Birren B."/>
        </authorList>
    </citation>
    <scope>NUCLEOTIDE SEQUENCE [LARGE SCALE GENOMIC DNA]</scope>
    <source>
        <strain evidence="2 3">YIT 11860</strain>
    </source>
</reference>
<organism evidence="2 3">
    <name type="scientific">Barnesiella intestinihominis YIT 11860</name>
    <dbReference type="NCBI Taxonomy" id="742726"/>
    <lineage>
        <taxon>Bacteria</taxon>
        <taxon>Pseudomonadati</taxon>
        <taxon>Bacteroidota</taxon>
        <taxon>Bacteroidia</taxon>
        <taxon>Bacteroidales</taxon>
        <taxon>Barnesiellaceae</taxon>
        <taxon>Barnesiella</taxon>
    </lineage>
</organism>
<keyword evidence="3" id="KW-1185">Reference proteome</keyword>
<dbReference type="Gene3D" id="3.30.420.40">
    <property type="match status" value="2"/>
</dbReference>
<dbReference type="EMBL" id="ADLE01000007">
    <property type="protein sequence ID" value="EJZ65131.1"/>
    <property type="molecule type" value="Genomic_DNA"/>
</dbReference>
<dbReference type="AlphaFoldDB" id="K0X3X1"/>
<dbReference type="PATRIC" id="fig|742726.3.peg.923"/>
<dbReference type="RefSeq" id="WP_008861355.1">
    <property type="nucleotide sequence ID" value="NZ_CAXSNY010000005.1"/>
</dbReference>
<dbReference type="InterPro" id="IPR002731">
    <property type="entry name" value="ATPase_BadF"/>
</dbReference>
<evidence type="ECO:0000259" key="1">
    <source>
        <dbReference type="Pfam" id="PF01869"/>
    </source>
</evidence>
<dbReference type="Proteomes" id="UP000006044">
    <property type="component" value="Unassembled WGS sequence"/>
</dbReference>
<dbReference type="Gene3D" id="1.10.720.160">
    <property type="match status" value="1"/>
</dbReference>
<evidence type="ECO:0000313" key="3">
    <source>
        <dbReference type="Proteomes" id="UP000006044"/>
    </source>
</evidence>
<dbReference type="InterPro" id="IPR052519">
    <property type="entry name" value="Euk-type_GlcNAc_Kinase"/>
</dbReference>
<dbReference type="PANTHER" id="PTHR43190">
    <property type="entry name" value="N-ACETYL-D-GLUCOSAMINE KINASE"/>
    <property type="match status" value="1"/>
</dbReference>
<feature type="domain" description="ATPase BadF/BadG/BcrA/BcrD type" evidence="1">
    <location>
        <begin position="6"/>
        <end position="148"/>
    </location>
</feature>
<accession>K0X3X1</accession>
<sequence>MIIIADSGSTKTDWCVVNHGKQVKRITTEGTNPFFQTEEEISQVVKDKLMPHLDGVKIDAVYFYGAGCAFPEKNEIVHNAIYRHIPVTIEVGSDLLAAARSLCGHKAGIACIMGTGSNSCYYDGKEIVNNISPLGYILGDEGSGAVLGKLLVGDCLKNQLTPELKEKFFNRFNLTPKEILDNVYKKPFPNRFLASVSPFLIENIEEPCIHRIVLNGFKNFFTRNVMQYDYKNVKVHFIGSIAYYYKEVLEEAALALQIELGTIIKSPMEGLVEFHSTL</sequence>
<gene>
    <name evidence="2" type="ORF">HMPREF9448_00861</name>
</gene>
<dbReference type="Pfam" id="PF01869">
    <property type="entry name" value="BcrAD_BadFG"/>
    <property type="match status" value="1"/>
</dbReference>
<evidence type="ECO:0000313" key="2">
    <source>
        <dbReference type="EMBL" id="EJZ65131.1"/>
    </source>
</evidence>
<comment type="caution">
    <text evidence="2">The sequence shown here is derived from an EMBL/GenBank/DDBJ whole genome shotgun (WGS) entry which is preliminary data.</text>
</comment>
<protein>
    <recommendedName>
        <fullName evidence="1">ATPase BadF/BadG/BcrA/BcrD type domain-containing protein</fullName>
    </recommendedName>
</protein>
<dbReference type="InterPro" id="IPR043129">
    <property type="entry name" value="ATPase_NBD"/>
</dbReference>
<dbReference type="HOGENOM" id="CLU_084727_0_0_10"/>
<dbReference type="OrthoDB" id="871343at2"/>
<name>K0X3X1_9BACT</name>
<dbReference type="STRING" id="742726.HMPREF9448_00861"/>
<dbReference type="PANTHER" id="PTHR43190:SF3">
    <property type="entry name" value="N-ACETYL-D-GLUCOSAMINE KINASE"/>
    <property type="match status" value="1"/>
</dbReference>
<dbReference type="CDD" id="cd24079">
    <property type="entry name" value="ASKHA_NBD_PG1100-like"/>
    <property type="match status" value="1"/>
</dbReference>
<dbReference type="eggNOG" id="COG2971">
    <property type="taxonomic scope" value="Bacteria"/>
</dbReference>
<proteinExistence type="predicted"/>